<comment type="caution">
    <text evidence="2">The sequence shown here is derived from an EMBL/GenBank/DDBJ whole genome shotgun (WGS) entry which is preliminary data.</text>
</comment>
<evidence type="ECO:0000256" key="1">
    <source>
        <dbReference type="SAM" id="Coils"/>
    </source>
</evidence>
<accession>A0ABV1F4J7</accession>
<dbReference type="Proteomes" id="UP001465426">
    <property type="component" value="Unassembled WGS sequence"/>
</dbReference>
<dbReference type="EMBL" id="JBBMFN010000093">
    <property type="protein sequence ID" value="MEQ2468318.1"/>
    <property type="molecule type" value="Genomic_DNA"/>
</dbReference>
<name>A0ABV1F4J7_9BACI</name>
<evidence type="ECO:0000313" key="2">
    <source>
        <dbReference type="EMBL" id="MEQ2468318.1"/>
    </source>
</evidence>
<feature type="coiled-coil region" evidence="1">
    <location>
        <begin position="69"/>
        <end position="96"/>
    </location>
</feature>
<evidence type="ECO:0000313" key="3">
    <source>
        <dbReference type="Proteomes" id="UP001465426"/>
    </source>
</evidence>
<dbReference type="RefSeq" id="WP_349205410.1">
    <property type="nucleotide sequence ID" value="NZ_JBBMFN010000093.1"/>
</dbReference>
<proteinExistence type="predicted"/>
<protein>
    <submittedName>
        <fullName evidence="2">Uncharacterized protein</fullName>
    </submittedName>
</protein>
<sequence length="140" mass="16272">MKEKEMSELSAKAIEEVQKIRHGFQMGSRVGVTQLGRSTQWREDLDRLAAMEVVDRNETKAILLKPEVYQAMIEYMSLLERKKEELEVEIETAEVEQLYGYRLKRKEAEYVRGGKEAAEDAVTLFLSNPEKFRSPLDDDK</sequence>
<keyword evidence="1" id="KW-0175">Coiled coil</keyword>
<reference evidence="2 3" key="1">
    <citation type="submission" date="2024-03" db="EMBL/GenBank/DDBJ databases">
        <title>Human intestinal bacterial collection.</title>
        <authorList>
            <person name="Pauvert C."/>
            <person name="Hitch T.C.A."/>
            <person name="Clavel T."/>
        </authorList>
    </citation>
    <scope>NUCLEOTIDE SEQUENCE [LARGE SCALE GENOMIC DNA]</scope>
    <source>
        <strain evidence="2 3">CLA-SR-H024</strain>
    </source>
</reference>
<keyword evidence="3" id="KW-1185">Reference proteome</keyword>
<organism evidence="2 3">
    <name type="scientific">Niallia hominis</name>
    <dbReference type="NCBI Taxonomy" id="3133173"/>
    <lineage>
        <taxon>Bacteria</taxon>
        <taxon>Bacillati</taxon>
        <taxon>Bacillota</taxon>
        <taxon>Bacilli</taxon>
        <taxon>Bacillales</taxon>
        <taxon>Bacillaceae</taxon>
        <taxon>Niallia</taxon>
    </lineage>
</organism>
<gene>
    <name evidence="2" type="ORF">WMO63_21905</name>
</gene>